<name>A0A8I2C7D1_BRAEL</name>
<organism evidence="1 2">
    <name type="scientific">Bradyrhizobium elkanii</name>
    <dbReference type="NCBI Taxonomy" id="29448"/>
    <lineage>
        <taxon>Bacteria</taxon>
        <taxon>Pseudomonadati</taxon>
        <taxon>Pseudomonadota</taxon>
        <taxon>Alphaproteobacteria</taxon>
        <taxon>Hyphomicrobiales</taxon>
        <taxon>Nitrobacteraceae</taxon>
        <taxon>Bradyrhizobium</taxon>
    </lineage>
</organism>
<reference evidence="1" key="1">
    <citation type="submission" date="2021-02" db="EMBL/GenBank/DDBJ databases">
        <title>Genomic Encyclopedia of Type Strains, Phase IV (KMG-V): Genome sequencing to study the core and pangenomes of soil and plant-associated prokaryotes.</title>
        <authorList>
            <person name="Whitman W."/>
        </authorList>
    </citation>
    <scope>NUCLEOTIDE SEQUENCE</scope>
    <source>
        <strain evidence="1">USDA 406</strain>
    </source>
</reference>
<dbReference type="Proteomes" id="UP000673383">
    <property type="component" value="Unassembled WGS sequence"/>
</dbReference>
<evidence type="ECO:0000313" key="2">
    <source>
        <dbReference type="Proteomes" id="UP000673383"/>
    </source>
</evidence>
<sequence length="92" mass="10243">MTQKITNLVVVTAGPLGFAATKIEDEGKQPRLTFRMVFGDKILADMGEEAARFFISQVQQTFAIQSGDEWTRHPTYAAVEADRQRIAARNAI</sequence>
<proteinExistence type="predicted"/>
<evidence type="ECO:0000313" key="1">
    <source>
        <dbReference type="EMBL" id="MBP1297158.1"/>
    </source>
</evidence>
<dbReference type="AlphaFoldDB" id="A0A8I2C7D1"/>
<dbReference type="EMBL" id="JAFICZ010000001">
    <property type="protein sequence ID" value="MBP1297158.1"/>
    <property type="molecule type" value="Genomic_DNA"/>
</dbReference>
<dbReference type="RefSeq" id="WP_028340220.1">
    <property type="nucleotide sequence ID" value="NZ_JAFICZ010000001.1"/>
</dbReference>
<gene>
    <name evidence="1" type="ORF">JOH49_006911</name>
</gene>
<protein>
    <submittedName>
        <fullName evidence="1">Uncharacterized protein</fullName>
    </submittedName>
</protein>
<comment type="caution">
    <text evidence="1">The sequence shown here is derived from an EMBL/GenBank/DDBJ whole genome shotgun (WGS) entry which is preliminary data.</text>
</comment>
<accession>A0A8I2C7D1</accession>